<evidence type="ECO:0000313" key="9">
    <source>
        <dbReference type="Proteomes" id="UP000663889"/>
    </source>
</evidence>
<comment type="similarity">
    <text evidence="2">Belongs to the GILT family.</text>
</comment>
<feature type="domain" description="Saposin A-type" evidence="7">
    <location>
        <begin position="171"/>
        <end position="211"/>
    </location>
</feature>
<gene>
    <name evidence="8" type="ORF">SEV965_LOCUS9889</name>
</gene>
<evidence type="ECO:0000256" key="6">
    <source>
        <dbReference type="ARBA" id="ARBA00023180"/>
    </source>
</evidence>
<evidence type="ECO:0000259" key="7">
    <source>
        <dbReference type="PROSITE" id="PS51110"/>
    </source>
</evidence>
<evidence type="ECO:0000256" key="4">
    <source>
        <dbReference type="ARBA" id="ARBA00022729"/>
    </source>
</evidence>
<dbReference type="InterPro" id="IPR004911">
    <property type="entry name" value="Interferon-induced_GILT"/>
</dbReference>
<dbReference type="Proteomes" id="UP000663889">
    <property type="component" value="Unassembled WGS sequence"/>
</dbReference>
<keyword evidence="3" id="KW-0964">Secreted</keyword>
<protein>
    <recommendedName>
        <fullName evidence="7">Saposin A-type domain-containing protein</fullName>
    </recommendedName>
</protein>
<proteinExistence type="inferred from homology"/>
<dbReference type="InterPro" id="IPR003119">
    <property type="entry name" value="SAP_A"/>
</dbReference>
<dbReference type="AlphaFoldDB" id="A0A814FJ61"/>
<comment type="caution">
    <text evidence="8">The sequence shown here is derived from an EMBL/GenBank/DDBJ whole genome shotgun (WGS) entry which is preliminary data.</text>
</comment>
<dbReference type="GO" id="GO:0016671">
    <property type="term" value="F:oxidoreductase activity, acting on a sulfur group of donors, disulfide as acceptor"/>
    <property type="evidence" value="ECO:0007669"/>
    <property type="project" value="InterPro"/>
</dbReference>
<evidence type="ECO:0000256" key="1">
    <source>
        <dbReference type="ARBA" id="ARBA00004613"/>
    </source>
</evidence>
<evidence type="ECO:0000256" key="3">
    <source>
        <dbReference type="ARBA" id="ARBA00022525"/>
    </source>
</evidence>
<dbReference type="PANTHER" id="PTHR13234:SF8">
    <property type="entry name" value="GAMMA-INTERFERON-INDUCIBLE LYSOSOMAL THIOL REDUCTASE"/>
    <property type="match status" value="1"/>
</dbReference>
<dbReference type="GO" id="GO:0005576">
    <property type="term" value="C:extracellular region"/>
    <property type="evidence" value="ECO:0007669"/>
    <property type="project" value="UniProtKB-SubCell"/>
</dbReference>
<comment type="subcellular location">
    <subcellularLocation>
        <location evidence="1">Secreted</location>
    </subcellularLocation>
</comment>
<evidence type="ECO:0000256" key="5">
    <source>
        <dbReference type="ARBA" id="ARBA00023157"/>
    </source>
</evidence>
<organism evidence="8 9">
    <name type="scientific">Rotaria sordida</name>
    <dbReference type="NCBI Taxonomy" id="392033"/>
    <lineage>
        <taxon>Eukaryota</taxon>
        <taxon>Metazoa</taxon>
        <taxon>Spiralia</taxon>
        <taxon>Gnathifera</taxon>
        <taxon>Rotifera</taxon>
        <taxon>Eurotatoria</taxon>
        <taxon>Bdelloidea</taxon>
        <taxon>Philodinida</taxon>
        <taxon>Philodinidae</taxon>
        <taxon>Rotaria</taxon>
    </lineage>
</organism>
<evidence type="ECO:0000256" key="2">
    <source>
        <dbReference type="ARBA" id="ARBA00005679"/>
    </source>
</evidence>
<accession>A0A814FJ61</accession>
<keyword evidence="5" id="KW-1015">Disulfide bond</keyword>
<keyword evidence="6" id="KW-0325">Glycoprotein</keyword>
<dbReference type="PROSITE" id="PS51110">
    <property type="entry name" value="SAP_A"/>
    <property type="match status" value="1"/>
</dbReference>
<reference evidence="8" key="1">
    <citation type="submission" date="2021-02" db="EMBL/GenBank/DDBJ databases">
        <authorList>
            <person name="Nowell W R."/>
        </authorList>
    </citation>
    <scope>NUCLEOTIDE SEQUENCE</scope>
</reference>
<dbReference type="Pfam" id="PF03227">
    <property type="entry name" value="GILT"/>
    <property type="match status" value="1"/>
</dbReference>
<name>A0A814FJ61_9BILA</name>
<evidence type="ECO:0000313" key="8">
    <source>
        <dbReference type="EMBL" id="CAF0983578.1"/>
    </source>
</evidence>
<sequence>MALHLFRDQFSLRPTSTRATVPDNDLARLMYYLNCVFNAIEYKDQDVRRYRDYHNWSLLSDTEQRAVLVFALALSPNELDGQVFFHSDELCGDNSNKFYELSQVRHQLLAVQSIVISGQTHNVKKIMTYKMSWIQNNYIEPVKRLTYYFNQQRERQIAAARAKSARVTYAYQSSPSNCPTSSADWCKTKEIAAACEVTKQCASFVWKATDNDRVNFTIYYEALCADCRQFIITKVWFAYQAVADIVNLTFIPYGNAHEVYRPETKLYQFYCQHGPDECYANLIHTCVIALYPETQQHIPFIYCMDSIVDDVEKVARQCAKNTSIDFEKVATCTNSRMGNQLQHTYAVETERTKPTEGFVPWVTLNGNHTKEIQDLAETDLISLICDTYKGPNPPARCKKIL</sequence>
<dbReference type="PANTHER" id="PTHR13234">
    <property type="entry name" value="GAMMA-INTERFERON INDUCIBLE LYSOSOMAL THIOL REDUCTASE GILT"/>
    <property type="match status" value="1"/>
</dbReference>
<dbReference type="EMBL" id="CAJNOU010000393">
    <property type="protein sequence ID" value="CAF0983578.1"/>
    <property type="molecule type" value="Genomic_DNA"/>
</dbReference>
<keyword evidence="4" id="KW-0732">Signal</keyword>